<proteinExistence type="inferred from homology"/>
<gene>
    <name evidence="6" type="ORF">H9931_02085</name>
</gene>
<name>A0A9D2PTJ5_9FIRM</name>
<dbReference type="InterPro" id="IPR005119">
    <property type="entry name" value="LysR_subst-bd"/>
</dbReference>
<dbReference type="Proteomes" id="UP000823863">
    <property type="component" value="Unassembled WGS sequence"/>
</dbReference>
<dbReference type="GO" id="GO:0003700">
    <property type="term" value="F:DNA-binding transcription factor activity"/>
    <property type="evidence" value="ECO:0007669"/>
    <property type="project" value="InterPro"/>
</dbReference>
<organism evidence="6 7">
    <name type="scientific">Candidatus Enterocloster excrementigallinarum</name>
    <dbReference type="NCBI Taxonomy" id="2838558"/>
    <lineage>
        <taxon>Bacteria</taxon>
        <taxon>Bacillati</taxon>
        <taxon>Bacillota</taxon>
        <taxon>Clostridia</taxon>
        <taxon>Lachnospirales</taxon>
        <taxon>Lachnospiraceae</taxon>
        <taxon>Enterocloster</taxon>
    </lineage>
</organism>
<dbReference type="Gene3D" id="3.40.190.290">
    <property type="match status" value="1"/>
</dbReference>
<protein>
    <submittedName>
        <fullName evidence="6">LysR family transcriptional regulator</fullName>
    </submittedName>
</protein>
<evidence type="ECO:0000259" key="5">
    <source>
        <dbReference type="PROSITE" id="PS50931"/>
    </source>
</evidence>
<dbReference type="Pfam" id="PF00126">
    <property type="entry name" value="HTH_1"/>
    <property type="match status" value="1"/>
</dbReference>
<feature type="domain" description="HTH lysR-type" evidence="5">
    <location>
        <begin position="1"/>
        <end position="58"/>
    </location>
</feature>
<dbReference type="PANTHER" id="PTHR30126:SF39">
    <property type="entry name" value="HTH-TYPE TRANSCRIPTIONAL REGULATOR CYSL"/>
    <property type="match status" value="1"/>
</dbReference>
<dbReference type="FunFam" id="1.10.10.10:FF:000001">
    <property type="entry name" value="LysR family transcriptional regulator"/>
    <property type="match status" value="1"/>
</dbReference>
<evidence type="ECO:0000313" key="6">
    <source>
        <dbReference type="EMBL" id="HJC65496.1"/>
    </source>
</evidence>
<evidence type="ECO:0000256" key="1">
    <source>
        <dbReference type="ARBA" id="ARBA00009437"/>
    </source>
</evidence>
<evidence type="ECO:0000256" key="4">
    <source>
        <dbReference type="ARBA" id="ARBA00023163"/>
    </source>
</evidence>
<sequence length="291" mass="32580">MTIRHLRIFLAVCDTGSMTKAADQLFMSQPSVSQAVREMEEHYGVKLFDRISKKIFLTEQGQRVLQYGRHIVSLMDEMEAAVGDWDGQGTLKVGTSITIGTYLLPRCVNAMGKLFPQLQVEALIGNSERIERCVLENEIDFGVIEGAAHSPYIISESFAGDRLVLICPRGHAFEGREDVEFASLQKENFILREKGSAGREIFDGLAAAHELDLKILWQSASNQAIIRAVAAGIGLSVLPWSLVVESIRKGELGTFQVRELSMERKFAVIYHRNKFLSQGARRMIELFMDGR</sequence>
<keyword evidence="4" id="KW-0804">Transcription</keyword>
<evidence type="ECO:0000313" key="7">
    <source>
        <dbReference type="Proteomes" id="UP000823863"/>
    </source>
</evidence>
<dbReference type="SUPFAM" id="SSF53850">
    <property type="entry name" value="Periplasmic binding protein-like II"/>
    <property type="match status" value="1"/>
</dbReference>
<dbReference type="InterPro" id="IPR036388">
    <property type="entry name" value="WH-like_DNA-bd_sf"/>
</dbReference>
<comment type="caution">
    <text evidence="6">The sequence shown here is derived from an EMBL/GenBank/DDBJ whole genome shotgun (WGS) entry which is preliminary data.</text>
</comment>
<reference evidence="6" key="1">
    <citation type="journal article" date="2021" name="PeerJ">
        <title>Extensive microbial diversity within the chicken gut microbiome revealed by metagenomics and culture.</title>
        <authorList>
            <person name="Gilroy R."/>
            <person name="Ravi A."/>
            <person name="Getino M."/>
            <person name="Pursley I."/>
            <person name="Horton D.L."/>
            <person name="Alikhan N.F."/>
            <person name="Baker D."/>
            <person name="Gharbi K."/>
            <person name="Hall N."/>
            <person name="Watson M."/>
            <person name="Adriaenssens E.M."/>
            <person name="Foster-Nyarko E."/>
            <person name="Jarju S."/>
            <person name="Secka A."/>
            <person name="Antonio M."/>
            <person name="Oren A."/>
            <person name="Chaudhuri R.R."/>
            <person name="La Ragione R."/>
            <person name="Hildebrand F."/>
            <person name="Pallen M.J."/>
        </authorList>
    </citation>
    <scope>NUCLEOTIDE SEQUENCE</scope>
    <source>
        <strain evidence="6">CHK198-12963</strain>
    </source>
</reference>
<dbReference type="SUPFAM" id="SSF46785">
    <property type="entry name" value="Winged helix' DNA-binding domain"/>
    <property type="match status" value="1"/>
</dbReference>
<dbReference type="PANTHER" id="PTHR30126">
    <property type="entry name" value="HTH-TYPE TRANSCRIPTIONAL REGULATOR"/>
    <property type="match status" value="1"/>
</dbReference>
<accession>A0A9D2PTJ5</accession>
<dbReference type="Pfam" id="PF03466">
    <property type="entry name" value="LysR_substrate"/>
    <property type="match status" value="1"/>
</dbReference>
<keyword evidence="2" id="KW-0805">Transcription regulation</keyword>
<keyword evidence="3" id="KW-0238">DNA-binding</keyword>
<dbReference type="EMBL" id="DWWB01000007">
    <property type="protein sequence ID" value="HJC65496.1"/>
    <property type="molecule type" value="Genomic_DNA"/>
</dbReference>
<dbReference type="PROSITE" id="PS50931">
    <property type="entry name" value="HTH_LYSR"/>
    <property type="match status" value="1"/>
</dbReference>
<comment type="similarity">
    <text evidence="1">Belongs to the LysR transcriptional regulatory family.</text>
</comment>
<reference evidence="6" key="2">
    <citation type="submission" date="2021-04" db="EMBL/GenBank/DDBJ databases">
        <authorList>
            <person name="Gilroy R."/>
        </authorList>
    </citation>
    <scope>NUCLEOTIDE SEQUENCE</scope>
    <source>
        <strain evidence="6">CHK198-12963</strain>
    </source>
</reference>
<dbReference type="Gene3D" id="1.10.10.10">
    <property type="entry name" value="Winged helix-like DNA-binding domain superfamily/Winged helix DNA-binding domain"/>
    <property type="match status" value="1"/>
</dbReference>
<dbReference type="GO" id="GO:0000976">
    <property type="term" value="F:transcription cis-regulatory region binding"/>
    <property type="evidence" value="ECO:0007669"/>
    <property type="project" value="TreeGrafter"/>
</dbReference>
<evidence type="ECO:0000256" key="2">
    <source>
        <dbReference type="ARBA" id="ARBA00023015"/>
    </source>
</evidence>
<dbReference type="AlphaFoldDB" id="A0A9D2PTJ5"/>
<dbReference type="InterPro" id="IPR036390">
    <property type="entry name" value="WH_DNA-bd_sf"/>
</dbReference>
<dbReference type="InterPro" id="IPR000847">
    <property type="entry name" value="LysR_HTH_N"/>
</dbReference>
<evidence type="ECO:0000256" key="3">
    <source>
        <dbReference type="ARBA" id="ARBA00023125"/>
    </source>
</evidence>
<dbReference type="PRINTS" id="PR00039">
    <property type="entry name" value="HTHLYSR"/>
</dbReference>